<dbReference type="PROSITE" id="PS51318">
    <property type="entry name" value="TAT"/>
    <property type="match status" value="1"/>
</dbReference>
<accession>A0ABU4HTQ4</accession>
<evidence type="ECO:0000313" key="2">
    <source>
        <dbReference type="EMBL" id="MDW5596695.1"/>
    </source>
</evidence>
<keyword evidence="3" id="KW-1185">Reference proteome</keyword>
<dbReference type="EMBL" id="JAWSTH010000062">
    <property type="protein sequence ID" value="MDW5596695.1"/>
    <property type="molecule type" value="Genomic_DNA"/>
</dbReference>
<sequence>MSDPTTPTDAVAGTTRRHFIRGVAAAGASTVAAASLFEAPGVSDLLGDSVARAAGAPTPFADFRAVAASSADAFEVPEGYRAHVVIKYGDSFANTDGTQLRFGYNNDFLAFFPLEGKPDEGLLFVNHEYPAPFFQHGVTRGADKSVAQLELEQYSVGNSVLHVKKDAAGLWQIVSPSPYNRRITGKDPECEHTGPLADETNHPRVGTSSKGSLANCSGGITPWGTALSCEENFQDYGSDPATSAYGWNRLDPEYDSALWSKYGWVVETDPYDASWTPRKHTALGRFRHENTAFRALDGKRFVLYMGDDVTNAGVYKFVSTRPFIPGRRAHNLRILEEGTLYIASFDHSRREFAVDGDTTPITPTSGVGYWREVLVTELEDTNVRIRRAVEAEEAGAWNRHFATNRPEDVEVDVDGTVYIAFTNNSGVKDRHGSIRKLVEAGNDPTAVGRANEFRWVDYAGGGDRGEDKPAGERGFSSCDNLVFDREGNLWVVTDISSGSLAGTPGAARWYRYHLNNAVFMIPRSGPNAGIAFRFANMPAESEGTGPYFTPDERTLFVNVQHPGEETASRGVYGDVSTYTSYWPAGNKTTGQNPSTPLPSLVAVTKLPPNAPPEERRPNVIPPPPPAPEGRRPQPEPGRDGAKPRLRVADVPRRRAQAQLLRGGLPLELTVDEPVRATLVLSAKLPTLVGRGRRARRKQKLVVLGRATKSLKAGRTELAVKLSPAGKLRVRALRGKDVTATLTIEARDAAGNRSSVKRNVKLV</sequence>
<protein>
    <submittedName>
        <fullName evidence="2">DUF839 domain-containing protein</fullName>
    </submittedName>
</protein>
<dbReference type="SUPFAM" id="SSF101898">
    <property type="entry name" value="NHL repeat"/>
    <property type="match status" value="1"/>
</dbReference>
<dbReference type="InterPro" id="IPR006311">
    <property type="entry name" value="TAT_signal"/>
</dbReference>
<name>A0ABU4HTQ4_9ACTN</name>
<proteinExistence type="predicted"/>
<feature type="compositionally biased region" description="Basic and acidic residues" evidence="1">
    <location>
        <begin position="628"/>
        <end position="648"/>
    </location>
</feature>
<reference evidence="3" key="1">
    <citation type="submission" date="2023-07" db="EMBL/GenBank/DDBJ databases">
        <title>Conexibacter stalactiti sp. nov., isolated from stalactites in a lava cave and emended description of the genus Conexibacter.</title>
        <authorList>
            <person name="Lee S.D."/>
        </authorList>
    </citation>
    <scope>NUCLEOTIDE SEQUENCE [LARGE SCALE GENOMIC DNA]</scope>
    <source>
        <strain evidence="3">KCTC 39840</strain>
    </source>
</reference>
<dbReference type="PANTHER" id="PTHR35399:SF2">
    <property type="entry name" value="DUF839 DOMAIN-CONTAINING PROTEIN"/>
    <property type="match status" value="1"/>
</dbReference>
<dbReference type="Proteomes" id="UP001284601">
    <property type="component" value="Unassembled WGS sequence"/>
</dbReference>
<feature type="compositionally biased region" description="Polar residues" evidence="1">
    <location>
        <begin position="583"/>
        <end position="594"/>
    </location>
</feature>
<dbReference type="Gene3D" id="2.120.10.30">
    <property type="entry name" value="TolB, C-terminal domain"/>
    <property type="match status" value="1"/>
</dbReference>
<dbReference type="InterPro" id="IPR011042">
    <property type="entry name" value="6-blade_b-propeller_TolB-like"/>
</dbReference>
<feature type="region of interest" description="Disordered" evidence="1">
    <location>
        <begin position="583"/>
        <end position="648"/>
    </location>
</feature>
<evidence type="ECO:0000313" key="3">
    <source>
        <dbReference type="Proteomes" id="UP001284601"/>
    </source>
</evidence>
<dbReference type="PANTHER" id="PTHR35399">
    <property type="entry name" value="SLR8030 PROTEIN"/>
    <property type="match status" value="1"/>
</dbReference>
<dbReference type="InterPro" id="IPR019546">
    <property type="entry name" value="TAT_signal_bac_arc"/>
</dbReference>
<dbReference type="Pfam" id="PF05787">
    <property type="entry name" value="PhoX"/>
    <property type="match status" value="1"/>
</dbReference>
<comment type="caution">
    <text evidence="2">The sequence shown here is derived from an EMBL/GenBank/DDBJ whole genome shotgun (WGS) entry which is preliminary data.</text>
</comment>
<dbReference type="NCBIfam" id="TIGR01409">
    <property type="entry name" value="TAT_signal_seq"/>
    <property type="match status" value="1"/>
</dbReference>
<reference evidence="2 3" key="2">
    <citation type="submission" date="2023-10" db="EMBL/GenBank/DDBJ databases">
        <authorList>
            <person name="Han X.F."/>
        </authorList>
    </citation>
    <scope>NUCLEOTIDE SEQUENCE [LARGE SCALE GENOMIC DNA]</scope>
    <source>
        <strain evidence="2 3">KCTC 39840</strain>
    </source>
</reference>
<evidence type="ECO:0000256" key="1">
    <source>
        <dbReference type="SAM" id="MobiDB-lite"/>
    </source>
</evidence>
<organism evidence="2 3">
    <name type="scientific">Conexibacter stalactiti</name>
    <dbReference type="NCBI Taxonomy" id="1940611"/>
    <lineage>
        <taxon>Bacteria</taxon>
        <taxon>Bacillati</taxon>
        <taxon>Actinomycetota</taxon>
        <taxon>Thermoleophilia</taxon>
        <taxon>Solirubrobacterales</taxon>
        <taxon>Conexibacteraceae</taxon>
        <taxon>Conexibacter</taxon>
    </lineage>
</organism>
<dbReference type="InterPro" id="IPR008557">
    <property type="entry name" value="PhoX"/>
</dbReference>
<gene>
    <name evidence="2" type="ORF">R7226_20270</name>
</gene>
<dbReference type="RefSeq" id="WP_318599133.1">
    <property type="nucleotide sequence ID" value="NZ_JAWSTH010000062.1"/>
</dbReference>